<dbReference type="SUPFAM" id="SSF56219">
    <property type="entry name" value="DNase I-like"/>
    <property type="match status" value="1"/>
</dbReference>
<dbReference type="Gene3D" id="3.60.10.10">
    <property type="entry name" value="Endonuclease/exonuclease/phosphatase"/>
    <property type="match status" value="1"/>
</dbReference>
<dbReference type="Proteomes" id="UP001139089">
    <property type="component" value="Unassembled WGS sequence"/>
</dbReference>
<accession>A0A9X1NV32</accession>
<gene>
    <name evidence="3" type="ORF">LRX75_12535</name>
</gene>
<dbReference type="AlphaFoldDB" id="A0A9X1NV32"/>
<evidence type="ECO:0000259" key="2">
    <source>
        <dbReference type="Pfam" id="PF03372"/>
    </source>
</evidence>
<dbReference type="EMBL" id="JAJOZR010000007">
    <property type="protein sequence ID" value="MCD7109863.1"/>
    <property type="molecule type" value="Genomic_DNA"/>
</dbReference>
<dbReference type="GO" id="GO:0004519">
    <property type="term" value="F:endonuclease activity"/>
    <property type="evidence" value="ECO:0007669"/>
    <property type="project" value="UniProtKB-KW"/>
</dbReference>
<evidence type="ECO:0000313" key="4">
    <source>
        <dbReference type="Proteomes" id="UP001139089"/>
    </source>
</evidence>
<comment type="caution">
    <text evidence="3">The sequence shown here is derived from an EMBL/GenBank/DDBJ whole genome shotgun (WGS) entry which is preliminary data.</text>
</comment>
<protein>
    <submittedName>
        <fullName evidence="3">Endonuclease</fullName>
    </submittedName>
</protein>
<dbReference type="InterPro" id="IPR036691">
    <property type="entry name" value="Endo/exonu/phosph_ase_sf"/>
</dbReference>
<feature type="transmembrane region" description="Helical" evidence="1">
    <location>
        <begin position="36"/>
        <end position="55"/>
    </location>
</feature>
<dbReference type="InterPro" id="IPR005135">
    <property type="entry name" value="Endo/exonuclease/phosphatase"/>
</dbReference>
<feature type="domain" description="Endonuclease/exonuclease/phosphatase" evidence="2">
    <location>
        <begin position="100"/>
        <end position="303"/>
    </location>
</feature>
<sequence>MRKTLALVLNTLAALGLVLCALRYLGTLWPLLLLNSMQAHAAFAIAGAMLASFAVTRSRTSLLFLVLSLALAGHAVLMKREFAIEATDADRAAGASLRILSFNMLAENLEGATDVADMLMASDADVAVVLEAAPLFMQLQRLQAAYPYRLGCGERTPTCDLVMFSKHPMSDVSVGDLSDLRKDRVMSARIAAPGGSFRMVAAHLSKPFFDNYHMKELDRLAAFMRNTREPLVLSGDFNSGTIAPDMQRILRHLRLRTVPREPATWPVSLAETGLGVAIDHIYSRPPLVPLSMTRVDRDYGSNHYGLVADFAVRKP</sequence>
<dbReference type="Pfam" id="PF03372">
    <property type="entry name" value="Exo_endo_phos"/>
    <property type="match status" value="1"/>
</dbReference>
<dbReference type="RefSeq" id="WP_231814799.1">
    <property type="nucleotide sequence ID" value="NZ_JAJOZR010000007.1"/>
</dbReference>
<keyword evidence="4" id="KW-1185">Reference proteome</keyword>
<feature type="transmembrane region" description="Helical" evidence="1">
    <location>
        <begin position="62"/>
        <end position="78"/>
    </location>
</feature>
<organism evidence="3 4">
    <name type="scientific">Rhizobium quercicola</name>
    <dbReference type="NCBI Taxonomy" id="2901226"/>
    <lineage>
        <taxon>Bacteria</taxon>
        <taxon>Pseudomonadati</taxon>
        <taxon>Pseudomonadota</taxon>
        <taxon>Alphaproteobacteria</taxon>
        <taxon>Hyphomicrobiales</taxon>
        <taxon>Rhizobiaceae</taxon>
        <taxon>Rhizobium/Agrobacterium group</taxon>
        <taxon>Rhizobium</taxon>
    </lineage>
</organism>
<reference evidence="3" key="1">
    <citation type="submission" date="2021-12" db="EMBL/GenBank/DDBJ databases">
        <authorList>
            <person name="Li Y."/>
        </authorList>
    </citation>
    <scope>NUCLEOTIDE SEQUENCE</scope>
    <source>
        <strain evidence="3">DKSPLA3</strain>
    </source>
</reference>
<evidence type="ECO:0000256" key="1">
    <source>
        <dbReference type="SAM" id="Phobius"/>
    </source>
</evidence>
<keyword evidence="1" id="KW-0472">Membrane</keyword>
<keyword evidence="3" id="KW-0255">Endonuclease</keyword>
<keyword evidence="3" id="KW-0378">Hydrolase</keyword>
<proteinExistence type="predicted"/>
<keyword evidence="1" id="KW-1133">Transmembrane helix</keyword>
<name>A0A9X1NV32_9HYPH</name>
<keyword evidence="1" id="KW-0812">Transmembrane</keyword>
<evidence type="ECO:0000313" key="3">
    <source>
        <dbReference type="EMBL" id="MCD7109863.1"/>
    </source>
</evidence>
<keyword evidence="3" id="KW-0540">Nuclease</keyword>